<feature type="compositionally biased region" description="Basic and acidic residues" evidence="1">
    <location>
        <begin position="166"/>
        <end position="177"/>
    </location>
</feature>
<dbReference type="InterPro" id="IPR036465">
    <property type="entry name" value="vWFA_dom_sf"/>
</dbReference>
<name>A0A6J5QYR0_9CAUD</name>
<accession>A0A6J5QYR0</accession>
<dbReference type="InterPro" id="IPR025154">
    <property type="entry name" value="Put_metallopeptidase_dom"/>
</dbReference>
<dbReference type="EMBL" id="LR797156">
    <property type="protein sequence ID" value="CAB4189829.1"/>
    <property type="molecule type" value="Genomic_DNA"/>
</dbReference>
<protein>
    <submittedName>
        <fullName evidence="4">Metallopeptidase domain containing protein</fullName>
    </submittedName>
</protein>
<evidence type="ECO:0000259" key="3">
    <source>
        <dbReference type="Pfam" id="PF13203"/>
    </source>
</evidence>
<dbReference type="PANTHER" id="PTHR38730">
    <property type="entry name" value="SLL7028 PROTEIN"/>
    <property type="match status" value="1"/>
</dbReference>
<feature type="domain" description="Putative metallopeptidase" evidence="3">
    <location>
        <begin position="13"/>
        <end position="262"/>
    </location>
</feature>
<gene>
    <name evidence="4" type="ORF">UFOVP1193_18</name>
</gene>
<dbReference type="Pfam" id="PF13203">
    <property type="entry name" value="DUF2201_N"/>
    <property type="match status" value="1"/>
</dbReference>
<feature type="domain" description="VWA-like" evidence="2">
    <location>
        <begin position="270"/>
        <end position="398"/>
    </location>
</feature>
<evidence type="ECO:0000256" key="1">
    <source>
        <dbReference type="SAM" id="MobiDB-lite"/>
    </source>
</evidence>
<reference evidence="4" key="1">
    <citation type="submission" date="2020-05" db="EMBL/GenBank/DDBJ databases">
        <authorList>
            <person name="Chiriac C."/>
            <person name="Salcher M."/>
            <person name="Ghai R."/>
            <person name="Kavagutti S V."/>
        </authorList>
    </citation>
    <scope>NUCLEOTIDE SEQUENCE</scope>
</reference>
<sequence length="399" mass="44836">MQPILKQDEQTAERKLQTARVTVMRDNKFRALGGVMMMGKVEVNDTCKTACTNGRDELYGRGFINTLKRKELAFVCLHETMHKALRHLTTWRKLFKIDGQVANQACDYVINNMLVKMDPNETVIAMPRDEMGQLIGLYDPRFDGMNEKQVFDILMEEKEEDGGGGGDDKGFDEHDWESAADMPEEEQKKLGDEIERAMRQGLMAGNAAGDLERLFGELLAPKVDWRDVLREFIQSVCVGMDDSSWHRVNKRFVGDDVYFPTMISESIGEIVVAPDMSGSCTHYITPFLSEVKAIMDEVHPEKLHLLYWDTVVAGHEEYDASNMGSLVESTKPRGGGGTDPRGVMNYINNRNIKPQCIIILTDGEVGGNWGTEWNAPVLWVVVGNRNIVAPVGTTIHMEA</sequence>
<dbReference type="PANTHER" id="PTHR38730:SF1">
    <property type="entry name" value="SLL7028 PROTEIN"/>
    <property type="match status" value="1"/>
</dbReference>
<organism evidence="4">
    <name type="scientific">uncultured Caudovirales phage</name>
    <dbReference type="NCBI Taxonomy" id="2100421"/>
    <lineage>
        <taxon>Viruses</taxon>
        <taxon>Duplodnaviria</taxon>
        <taxon>Heunggongvirae</taxon>
        <taxon>Uroviricota</taxon>
        <taxon>Caudoviricetes</taxon>
        <taxon>Peduoviridae</taxon>
        <taxon>Maltschvirus</taxon>
        <taxon>Maltschvirus maltsch</taxon>
    </lineage>
</organism>
<dbReference type="SUPFAM" id="SSF53300">
    <property type="entry name" value="vWA-like"/>
    <property type="match status" value="1"/>
</dbReference>
<dbReference type="Pfam" id="PF09967">
    <property type="entry name" value="DUF2201"/>
    <property type="match status" value="1"/>
</dbReference>
<evidence type="ECO:0000259" key="2">
    <source>
        <dbReference type="Pfam" id="PF09967"/>
    </source>
</evidence>
<feature type="region of interest" description="Disordered" evidence="1">
    <location>
        <begin position="158"/>
        <end position="186"/>
    </location>
</feature>
<proteinExistence type="predicted"/>
<evidence type="ECO:0000313" key="4">
    <source>
        <dbReference type="EMBL" id="CAB4189829.1"/>
    </source>
</evidence>
<dbReference type="InterPro" id="IPR018698">
    <property type="entry name" value="VWA-like_dom"/>
</dbReference>